<reference evidence="3" key="1">
    <citation type="journal article" date="2021" name="Sci. Rep.">
        <title>Diploid genomic architecture of Nitzschia inconspicua, an elite biomass production diatom.</title>
        <authorList>
            <person name="Oliver A."/>
            <person name="Podell S."/>
            <person name="Pinowska A."/>
            <person name="Traller J.C."/>
            <person name="Smith S.R."/>
            <person name="McClure R."/>
            <person name="Beliaev A."/>
            <person name="Bohutskyi P."/>
            <person name="Hill E.A."/>
            <person name="Rabines A."/>
            <person name="Zheng H."/>
            <person name="Allen L.Z."/>
            <person name="Kuo A."/>
            <person name="Grigoriev I.V."/>
            <person name="Allen A.E."/>
            <person name="Hazlebeck D."/>
            <person name="Allen E.E."/>
        </authorList>
    </citation>
    <scope>NUCLEOTIDE SEQUENCE</scope>
    <source>
        <strain evidence="3">Hildebrandi</strain>
    </source>
</reference>
<feature type="region of interest" description="Disordered" evidence="1">
    <location>
        <begin position="559"/>
        <end position="595"/>
    </location>
</feature>
<dbReference type="AlphaFoldDB" id="A0A9K3KAN3"/>
<sequence>MNFLAGTSILQPTTATIADKQLRPLLFDESIQVLSTFELNQMASLTYNDVTCDDIFQLIERICSKPLDHTPLSIQKALVVTKHVLIYGQEKTVNHGYGLQDYFKALTTFNTVLMTQQQGGALAFFQSIQGGGVDKGGPVRQAAKDLVQLLSNIHELQRIRNASASQESLVPVGDDKVAFVTDEVRHHILKQRIAKERQIQIKSNLAKADNGFGAGYSASDGKSVVGAAHGIEEMIKIAKLQKQSFSDDNSRPSGYKTEEERILEELQAEAEAAKAASQSASAPEPDLLGFGSMPTTTAPEKEVDLLGFHDTTVSSSSSSAAAAAPYQAQVGDLLGGSGLGYPSTQAPSDPFGLGTMSSSVPATGTMNNSLLDLGVTHTVPTPALDPFASLGGPISNNTPLSMTQQSTISEVNSLASAMTTMGLGTSSLTSTAQQPPPAMGSAADRFAALDALAATNLTTITNSDALAAESKIMAFSSSLNTDDVGFNPITATLNYNSHYQQSGLNMSSSSSAAATAEMYSYMPTTTGMGMSSLPPLPVPDNMIRPGSGHVAKSYGDVGDHDAEDNPWVMGGAAGTGLEPVGPAPGTAPPPPPPTF</sequence>
<dbReference type="InterPro" id="IPR013809">
    <property type="entry name" value="ENTH"/>
</dbReference>
<feature type="compositionally biased region" description="Low complexity" evidence="1">
    <location>
        <begin position="269"/>
        <end position="285"/>
    </location>
</feature>
<gene>
    <name evidence="3" type="ORF">IV203_006549</name>
</gene>
<evidence type="ECO:0000259" key="2">
    <source>
        <dbReference type="Pfam" id="PF01417"/>
    </source>
</evidence>
<dbReference type="Proteomes" id="UP000693970">
    <property type="component" value="Unassembled WGS sequence"/>
</dbReference>
<reference evidence="3" key="2">
    <citation type="submission" date="2021-04" db="EMBL/GenBank/DDBJ databases">
        <authorList>
            <person name="Podell S."/>
        </authorList>
    </citation>
    <scope>NUCLEOTIDE SEQUENCE</scope>
    <source>
        <strain evidence="3">Hildebrandi</strain>
    </source>
</reference>
<protein>
    <submittedName>
        <fullName evidence="3">ENTH domain containing protein</fullName>
    </submittedName>
</protein>
<accession>A0A9K3KAN3</accession>
<feature type="domain" description="ENTH" evidence="2">
    <location>
        <begin position="35"/>
        <end position="152"/>
    </location>
</feature>
<organism evidence="3 4">
    <name type="scientific">Nitzschia inconspicua</name>
    <dbReference type="NCBI Taxonomy" id="303405"/>
    <lineage>
        <taxon>Eukaryota</taxon>
        <taxon>Sar</taxon>
        <taxon>Stramenopiles</taxon>
        <taxon>Ochrophyta</taxon>
        <taxon>Bacillariophyta</taxon>
        <taxon>Bacillariophyceae</taxon>
        <taxon>Bacillariophycidae</taxon>
        <taxon>Bacillariales</taxon>
        <taxon>Bacillariaceae</taxon>
        <taxon>Nitzschia</taxon>
    </lineage>
</organism>
<evidence type="ECO:0000256" key="1">
    <source>
        <dbReference type="SAM" id="MobiDB-lite"/>
    </source>
</evidence>
<feature type="region of interest" description="Disordered" evidence="1">
    <location>
        <begin position="269"/>
        <end position="291"/>
    </location>
</feature>
<dbReference type="EMBL" id="JAGRRH010000028">
    <property type="protein sequence ID" value="KAG7340145.1"/>
    <property type="molecule type" value="Genomic_DNA"/>
</dbReference>
<comment type="caution">
    <text evidence="3">The sequence shown here is derived from an EMBL/GenBank/DDBJ whole genome shotgun (WGS) entry which is preliminary data.</text>
</comment>
<dbReference type="OrthoDB" id="4033880at2759"/>
<keyword evidence="4" id="KW-1185">Reference proteome</keyword>
<evidence type="ECO:0000313" key="4">
    <source>
        <dbReference type="Proteomes" id="UP000693970"/>
    </source>
</evidence>
<evidence type="ECO:0000313" key="3">
    <source>
        <dbReference type="EMBL" id="KAG7340145.1"/>
    </source>
</evidence>
<feature type="compositionally biased region" description="Pro residues" evidence="1">
    <location>
        <begin position="581"/>
        <end position="595"/>
    </location>
</feature>
<dbReference type="Pfam" id="PF01417">
    <property type="entry name" value="ENTH"/>
    <property type="match status" value="1"/>
</dbReference>
<proteinExistence type="predicted"/>
<name>A0A9K3KAN3_9STRA</name>